<name>A0A5C3QHQ6_9AGAR</name>
<evidence type="ECO:0000256" key="3">
    <source>
        <dbReference type="ARBA" id="ARBA00005988"/>
    </source>
</evidence>
<comment type="cofactor">
    <cofactor evidence="1">
        <name>Zn(2+)</name>
        <dbReference type="ChEBI" id="CHEBI:29105"/>
    </cofactor>
</comment>
<evidence type="ECO:0000313" key="18">
    <source>
        <dbReference type="Proteomes" id="UP000305067"/>
    </source>
</evidence>
<keyword evidence="5" id="KW-0645">Protease</keyword>
<evidence type="ECO:0000256" key="10">
    <source>
        <dbReference type="ARBA" id="ARBA00023026"/>
    </source>
</evidence>
<dbReference type="OrthoDB" id="3626597at2759"/>
<evidence type="ECO:0000256" key="6">
    <source>
        <dbReference type="ARBA" id="ARBA00022723"/>
    </source>
</evidence>
<keyword evidence="7 15" id="KW-0732">Signal</keyword>
<dbReference type="PANTHER" id="PTHR11705">
    <property type="entry name" value="PROTEASE FAMILY M14 CARBOXYPEPTIDASE A,B"/>
    <property type="match status" value="1"/>
</dbReference>
<dbReference type="Pfam" id="PF02244">
    <property type="entry name" value="Propep_M14"/>
    <property type="match status" value="1"/>
</dbReference>
<evidence type="ECO:0000256" key="4">
    <source>
        <dbReference type="ARBA" id="ARBA00022645"/>
    </source>
</evidence>
<dbReference type="GO" id="GO:0004181">
    <property type="term" value="F:metallocarboxypeptidase activity"/>
    <property type="evidence" value="ECO:0007669"/>
    <property type="project" value="InterPro"/>
</dbReference>
<dbReference type="SMART" id="SM00631">
    <property type="entry name" value="Zn_pept"/>
    <property type="match status" value="1"/>
</dbReference>
<evidence type="ECO:0000256" key="15">
    <source>
        <dbReference type="SAM" id="SignalP"/>
    </source>
</evidence>
<accession>A0A5C3QHQ6</accession>
<dbReference type="Gene3D" id="3.40.630.10">
    <property type="entry name" value="Zn peptidases"/>
    <property type="match status" value="1"/>
</dbReference>
<keyword evidence="4" id="KW-0121">Carboxypeptidase</keyword>
<dbReference type="GO" id="GO:0005615">
    <property type="term" value="C:extracellular space"/>
    <property type="evidence" value="ECO:0007669"/>
    <property type="project" value="TreeGrafter"/>
</dbReference>
<evidence type="ECO:0000256" key="8">
    <source>
        <dbReference type="ARBA" id="ARBA00022801"/>
    </source>
</evidence>
<gene>
    <name evidence="17" type="ORF">BDV98DRAFT_530671</name>
</gene>
<keyword evidence="13" id="KW-1015">Disulfide bond</keyword>
<dbReference type="Proteomes" id="UP000305067">
    <property type="component" value="Unassembled WGS sequence"/>
</dbReference>
<feature type="active site" description="Proton donor/acceptor" evidence="14">
    <location>
        <position position="392"/>
    </location>
</feature>
<comment type="function">
    <text evidence="2">Extracellular metalloprotease that contributes to pathogenicity.</text>
</comment>
<dbReference type="Gene3D" id="3.30.70.340">
    <property type="entry name" value="Metallocarboxypeptidase-like"/>
    <property type="match status" value="1"/>
</dbReference>
<evidence type="ECO:0000256" key="11">
    <source>
        <dbReference type="ARBA" id="ARBA00023049"/>
    </source>
</evidence>
<evidence type="ECO:0000259" key="16">
    <source>
        <dbReference type="PROSITE" id="PS52035"/>
    </source>
</evidence>
<organism evidence="17 18">
    <name type="scientific">Pterulicium gracile</name>
    <dbReference type="NCBI Taxonomy" id="1884261"/>
    <lineage>
        <taxon>Eukaryota</taxon>
        <taxon>Fungi</taxon>
        <taxon>Dikarya</taxon>
        <taxon>Basidiomycota</taxon>
        <taxon>Agaricomycotina</taxon>
        <taxon>Agaricomycetes</taxon>
        <taxon>Agaricomycetidae</taxon>
        <taxon>Agaricales</taxon>
        <taxon>Pleurotineae</taxon>
        <taxon>Pterulaceae</taxon>
        <taxon>Pterulicium</taxon>
    </lineage>
</organism>
<proteinExistence type="inferred from homology"/>
<evidence type="ECO:0000256" key="9">
    <source>
        <dbReference type="ARBA" id="ARBA00022833"/>
    </source>
</evidence>
<dbReference type="SUPFAM" id="SSF54897">
    <property type="entry name" value="Protease propeptides/inhibitors"/>
    <property type="match status" value="1"/>
</dbReference>
<dbReference type="Pfam" id="PF00246">
    <property type="entry name" value="Peptidase_M14"/>
    <property type="match status" value="1"/>
</dbReference>
<evidence type="ECO:0000256" key="14">
    <source>
        <dbReference type="PROSITE-ProRule" id="PRU01379"/>
    </source>
</evidence>
<comment type="similarity">
    <text evidence="3 14">Belongs to the peptidase M14 family.</text>
</comment>
<keyword evidence="9" id="KW-0862">Zinc</keyword>
<evidence type="ECO:0000256" key="5">
    <source>
        <dbReference type="ARBA" id="ARBA00022670"/>
    </source>
</evidence>
<evidence type="ECO:0000256" key="13">
    <source>
        <dbReference type="ARBA" id="ARBA00023157"/>
    </source>
</evidence>
<feature type="signal peptide" evidence="15">
    <location>
        <begin position="1"/>
        <end position="19"/>
    </location>
</feature>
<evidence type="ECO:0000256" key="1">
    <source>
        <dbReference type="ARBA" id="ARBA00001947"/>
    </source>
</evidence>
<dbReference type="GO" id="GO:0006508">
    <property type="term" value="P:proteolysis"/>
    <property type="evidence" value="ECO:0007669"/>
    <property type="project" value="UniProtKB-KW"/>
</dbReference>
<dbReference type="PROSITE" id="PS00132">
    <property type="entry name" value="CARBOXYPEPT_ZN_1"/>
    <property type="match status" value="1"/>
</dbReference>
<dbReference type="AlphaFoldDB" id="A0A5C3QHQ6"/>
<feature type="chain" id="PRO_5022694075" description="Peptidase M14 domain-containing protein" evidence="15">
    <location>
        <begin position="20"/>
        <end position="423"/>
    </location>
</feature>
<dbReference type="InterPro" id="IPR057246">
    <property type="entry name" value="CARBOXYPEPT_ZN_1"/>
</dbReference>
<dbReference type="GO" id="GO:0008270">
    <property type="term" value="F:zinc ion binding"/>
    <property type="evidence" value="ECO:0007669"/>
    <property type="project" value="InterPro"/>
</dbReference>
<keyword evidence="12" id="KW-0865">Zymogen</keyword>
<keyword evidence="11" id="KW-0482">Metalloprotease</keyword>
<keyword evidence="10" id="KW-0843">Virulence</keyword>
<dbReference type="STRING" id="1884261.A0A5C3QHQ6"/>
<dbReference type="CDD" id="cd03860">
    <property type="entry name" value="M14_CP_A-B_like"/>
    <property type="match status" value="1"/>
</dbReference>
<evidence type="ECO:0000313" key="17">
    <source>
        <dbReference type="EMBL" id="TFL00808.1"/>
    </source>
</evidence>
<feature type="domain" description="Peptidase M14" evidence="16">
    <location>
        <begin position="126"/>
        <end position="423"/>
    </location>
</feature>
<keyword evidence="6" id="KW-0479">Metal-binding</keyword>
<dbReference type="PRINTS" id="PR00765">
    <property type="entry name" value="CRBOXYPTASEA"/>
</dbReference>
<dbReference type="SUPFAM" id="SSF53187">
    <property type="entry name" value="Zn-dependent exopeptidases"/>
    <property type="match status" value="1"/>
</dbReference>
<dbReference type="PANTHER" id="PTHR11705:SF143">
    <property type="entry name" value="SLL0236 PROTEIN"/>
    <property type="match status" value="1"/>
</dbReference>
<keyword evidence="18" id="KW-1185">Reference proteome</keyword>
<protein>
    <recommendedName>
        <fullName evidence="16">Peptidase M14 domain-containing protein</fullName>
    </recommendedName>
</protein>
<keyword evidence="8" id="KW-0378">Hydrolase</keyword>
<dbReference type="InterPro" id="IPR036990">
    <property type="entry name" value="M14A-like_propep"/>
</dbReference>
<evidence type="ECO:0000256" key="7">
    <source>
        <dbReference type="ARBA" id="ARBA00022729"/>
    </source>
</evidence>
<evidence type="ECO:0000256" key="2">
    <source>
        <dbReference type="ARBA" id="ARBA00003091"/>
    </source>
</evidence>
<dbReference type="EMBL" id="ML178827">
    <property type="protein sequence ID" value="TFL00808.1"/>
    <property type="molecule type" value="Genomic_DNA"/>
</dbReference>
<dbReference type="InterPro" id="IPR000834">
    <property type="entry name" value="Peptidase_M14"/>
</dbReference>
<sequence>MKLLRVFTTLALSVLHVSALVTPRAAGPSYDGIKVLRVVPSSKAAVARLQSTLSELSLETWSDVVVVNDSVDVLVPQAKVASFEAQFPTFEVIHEDLGQDIRVEREGFADENSFDALRADLTWFNNYHPYATHVTWLNELRAQWPARTEIITSGSSVQGRPITGIHIFGSGGSGSKPAILFHGNVHAREWITSKVTEYIAYQLLSNYANSTDVKALVDAYDFYIFPVVNPDGFAFSQENTRLWRKNRSPAPSGSTCLGVDLNRNWLMQWGQAQGASTSACSETYKGPSATSTPEIKGLLAFARTLTAGRGVKLFIDWHSYGRLFLYPWGYTSTAHPSQARFRTIGNAFATAVRAVRGTAYTVQQSIALYVTSGTSIDTFAGSLSVPEAFTIELPTNSFVVAASEILPIVQETWVGTLAMLKAL</sequence>
<dbReference type="FunFam" id="3.40.630.10:FF:000084">
    <property type="entry name" value="Carboxypeptidase B2"/>
    <property type="match status" value="1"/>
</dbReference>
<dbReference type="PROSITE" id="PS52035">
    <property type="entry name" value="PEPTIDASE_M14"/>
    <property type="match status" value="1"/>
</dbReference>
<dbReference type="InterPro" id="IPR003146">
    <property type="entry name" value="M14A_act_pep"/>
</dbReference>
<reference evidence="17 18" key="1">
    <citation type="journal article" date="2019" name="Nat. Ecol. Evol.">
        <title>Megaphylogeny resolves global patterns of mushroom evolution.</title>
        <authorList>
            <person name="Varga T."/>
            <person name="Krizsan K."/>
            <person name="Foldi C."/>
            <person name="Dima B."/>
            <person name="Sanchez-Garcia M."/>
            <person name="Sanchez-Ramirez S."/>
            <person name="Szollosi G.J."/>
            <person name="Szarkandi J.G."/>
            <person name="Papp V."/>
            <person name="Albert L."/>
            <person name="Andreopoulos W."/>
            <person name="Angelini C."/>
            <person name="Antonin V."/>
            <person name="Barry K.W."/>
            <person name="Bougher N.L."/>
            <person name="Buchanan P."/>
            <person name="Buyck B."/>
            <person name="Bense V."/>
            <person name="Catcheside P."/>
            <person name="Chovatia M."/>
            <person name="Cooper J."/>
            <person name="Damon W."/>
            <person name="Desjardin D."/>
            <person name="Finy P."/>
            <person name="Geml J."/>
            <person name="Haridas S."/>
            <person name="Hughes K."/>
            <person name="Justo A."/>
            <person name="Karasinski D."/>
            <person name="Kautmanova I."/>
            <person name="Kiss B."/>
            <person name="Kocsube S."/>
            <person name="Kotiranta H."/>
            <person name="LaButti K.M."/>
            <person name="Lechner B.E."/>
            <person name="Liimatainen K."/>
            <person name="Lipzen A."/>
            <person name="Lukacs Z."/>
            <person name="Mihaltcheva S."/>
            <person name="Morgado L.N."/>
            <person name="Niskanen T."/>
            <person name="Noordeloos M.E."/>
            <person name="Ohm R.A."/>
            <person name="Ortiz-Santana B."/>
            <person name="Ovrebo C."/>
            <person name="Racz N."/>
            <person name="Riley R."/>
            <person name="Savchenko A."/>
            <person name="Shiryaev A."/>
            <person name="Soop K."/>
            <person name="Spirin V."/>
            <person name="Szebenyi C."/>
            <person name="Tomsovsky M."/>
            <person name="Tulloss R.E."/>
            <person name="Uehling J."/>
            <person name="Grigoriev I.V."/>
            <person name="Vagvolgyi C."/>
            <person name="Papp T."/>
            <person name="Martin F.M."/>
            <person name="Miettinen O."/>
            <person name="Hibbett D.S."/>
            <person name="Nagy L.G."/>
        </authorList>
    </citation>
    <scope>NUCLEOTIDE SEQUENCE [LARGE SCALE GENOMIC DNA]</scope>
    <source>
        <strain evidence="17 18">CBS 309.79</strain>
    </source>
</reference>
<evidence type="ECO:0000256" key="12">
    <source>
        <dbReference type="ARBA" id="ARBA00023145"/>
    </source>
</evidence>